<keyword evidence="1" id="KW-1133">Transmembrane helix</keyword>
<organism evidence="2 3">
    <name type="scientific">Streptosporangium lutulentum</name>
    <dbReference type="NCBI Taxonomy" id="1461250"/>
    <lineage>
        <taxon>Bacteria</taxon>
        <taxon>Bacillati</taxon>
        <taxon>Actinomycetota</taxon>
        <taxon>Actinomycetes</taxon>
        <taxon>Streptosporangiales</taxon>
        <taxon>Streptosporangiaceae</taxon>
        <taxon>Streptosporangium</taxon>
    </lineage>
</organism>
<dbReference type="Proteomes" id="UP001225356">
    <property type="component" value="Unassembled WGS sequence"/>
</dbReference>
<keyword evidence="1" id="KW-0472">Membrane</keyword>
<keyword evidence="1" id="KW-0812">Transmembrane</keyword>
<comment type="caution">
    <text evidence="2">The sequence shown here is derived from an EMBL/GenBank/DDBJ whole genome shotgun (WGS) entry which is preliminary data.</text>
</comment>
<reference evidence="2 3" key="1">
    <citation type="submission" date="2023-07" db="EMBL/GenBank/DDBJ databases">
        <title>Sequencing the genomes of 1000 actinobacteria strains.</title>
        <authorList>
            <person name="Klenk H.-P."/>
        </authorList>
    </citation>
    <scope>NUCLEOTIDE SEQUENCE [LARGE SCALE GENOMIC DNA]</scope>
    <source>
        <strain evidence="2 3">DSM 46740</strain>
    </source>
</reference>
<accession>A0ABT9Q986</accession>
<proteinExistence type="predicted"/>
<evidence type="ECO:0000256" key="1">
    <source>
        <dbReference type="SAM" id="Phobius"/>
    </source>
</evidence>
<protein>
    <submittedName>
        <fullName evidence="2">Uncharacterized protein</fullName>
    </submittedName>
</protein>
<sequence>MIEGPMEAALFIFVVVVLGIAVVFGYLGLAAGDTRPSRHECQWETLAATPLPPFPFQHAQTAVLKRCDGCGELQTMNLTGQWTLTQLTSAAGLVDADGTAAAEEGTR</sequence>
<name>A0ABT9Q986_9ACTN</name>
<evidence type="ECO:0000313" key="2">
    <source>
        <dbReference type="EMBL" id="MDP9843310.1"/>
    </source>
</evidence>
<keyword evidence="3" id="KW-1185">Reference proteome</keyword>
<gene>
    <name evidence="2" type="ORF">J2853_002521</name>
</gene>
<dbReference type="RefSeq" id="WP_307557441.1">
    <property type="nucleotide sequence ID" value="NZ_JAUSQU010000001.1"/>
</dbReference>
<evidence type="ECO:0000313" key="3">
    <source>
        <dbReference type="Proteomes" id="UP001225356"/>
    </source>
</evidence>
<dbReference type="EMBL" id="JAUSQU010000001">
    <property type="protein sequence ID" value="MDP9843310.1"/>
    <property type="molecule type" value="Genomic_DNA"/>
</dbReference>
<feature type="transmembrane region" description="Helical" evidence="1">
    <location>
        <begin position="6"/>
        <end position="29"/>
    </location>
</feature>